<reference evidence="1 2" key="1">
    <citation type="submission" date="2016-06" db="EMBL/GenBank/DDBJ databases">
        <title>Complete genome sequence of a deep-branching marine Gamma Proteobacterium Woeseia oceani type strain XK5.</title>
        <authorList>
            <person name="Mu D."/>
            <person name="Du Z."/>
        </authorList>
    </citation>
    <scope>NUCLEOTIDE SEQUENCE [LARGE SCALE GENOMIC DNA]</scope>
    <source>
        <strain evidence="1 2">XK5</strain>
    </source>
</reference>
<organism evidence="1 2">
    <name type="scientific">Woeseia oceani</name>
    <dbReference type="NCBI Taxonomy" id="1548547"/>
    <lineage>
        <taxon>Bacteria</taxon>
        <taxon>Pseudomonadati</taxon>
        <taxon>Pseudomonadota</taxon>
        <taxon>Gammaproteobacteria</taxon>
        <taxon>Woeseiales</taxon>
        <taxon>Woeseiaceae</taxon>
        <taxon>Woeseia</taxon>
    </lineage>
</organism>
<dbReference type="EMBL" id="CP016268">
    <property type="protein sequence ID" value="ANO51889.1"/>
    <property type="molecule type" value="Genomic_DNA"/>
</dbReference>
<dbReference type="KEGG" id="woc:BA177_12360"/>
<evidence type="ECO:0000313" key="1">
    <source>
        <dbReference type="EMBL" id="ANO51889.1"/>
    </source>
</evidence>
<proteinExistence type="predicted"/>
<dbReference type="GO" id="GO:0016491">
    <property type="term" value="F:oxidoreductase activity"/>
    <property type="evidence" value="ECO:0007669"/>
    <property type="project" value="InterPro"/>
</dbReference>
<dbReference type="OrthoDB" id="6073217at2"/>
<dbReference type="SUPFAM" id="SSF56003">
    <property type="entry name" value="Molybdenum cofactor-binding domain"/>
    <property type="match status" value="1"/>
</dbReference>
<dbReference type="AlphaFoldDB" id="A0A193LHM0"/>
<dbReference type="InterPro" id="IPR037165">
    <property type="entry name" value="AldOxase/xan_DH_Mopterin-bd_sf"/>
</dbReference>
<gene>
    <name evidence="1" type="ORF">BA177_12360</name>
</gene>
<keyword evidence="2" id="KW-1185">Reference proteome</keyword>
<dbReference type="RefSeq" id="WP_068616633.1">
    <property type="nucleotide sequence ID" value="NZ_CP016268.1"/>
</dbReference>
<protein>
    <submittedName>
        <fullName evidence="1">Uncharacterized protein</fullName>
    </submittedName>
</protein>
<dbReference type="PROSITE" id="PS51257">
    <property type="entry name" value="PROKAR_LIPOPROTEIN"/>
    <property type="match status" value="1"/>
</dbReference>
<evidence type="ECO:0000313" key="2">
    <source>
        <dbReference type="Proteomes" id="UP000092695"/>
    </source>
</evidence>
<dbReference type="STRING" id="1548547.BA177_12360"/>
<sequence length="147" mass="15592">MLGKIDKLNLPRPNLTRRGFPQVAGLSGAGFMIGCSDSSDPAAVTDAVGPEALSKTVMGPFIRIGSDNTVTVLMKPLDKGQGVTTGLPTIVAGELDADWSPTNQRQPIRTPTNQSGHPQPISVFLYFAYRFDLGNYGCPFTVLVLAA</sequence>
<dbReference type="Gene3D" id="3.30.365.10">
    <property type="entry name" value="Aldehyde oxidase/xanthine dehydrogenase, molybdopterin binding domain"/>
    <property type="match status" value="1"/>
</dbReference>
<accession>A0A193LHM0</accession>
<dbReference type="Proteomes" id="UP000092695">
    <property type="component" value="Chromosome"/>
</dbReference>
<name>A0A193LHM0_9GAMM</name>